<dbReference type="GO" id="GO:0034432">
    <property type="term" value="F:bis(5'-adenosyl)-pentaphosphatase activity"/>
    <property type="evidence" value="ECO:0007669"/>
    <property type="project" value="TreeGrafter"/>
</dbReference>
<comment type="cofactor">
    <cofactor evidence="4">
        <name>a divalent metal cation</name>
        <dbReference type="ChEBI" id="CHEBI:60240"/>
    </cofactor>
</comment>
<evidence type="ECO:0000256" key="1">
    <source>
        <dbReference type="ARBA" id="ARBA00001936"/>
    </source>
</evidence>
<dbReference type="Gene3D" id="3.90.79.10">
    <property type="entry name" value="Nucleoside Triphosphate Pyrophosphohydrolase"/>
    <property type="match status" value="1"/>
</dbReference>
<dbReference type="AlphaFoldDB" id="A0AA45W6E6"/>
<dbReference type="Pfam" id="PF00293">
    <property type="entry name" value="NUDIX"/>
    <property type="match status" value="1"/>
</dbReference>
<dbReference type="PROSITE" id="PS51462">
    <property type="entry name" value="NUDIX"/>
    <property type="match status" value="1"/>
</dbReference>
<dbReference type="NCBIfam" id="NF001938">
    <property type="entry name" value="PRK00714.1-5"/>
    <property type="match status" value="1"/>
</dbReference>
<dbReference type="EMBL" id="FTOU01000012">
    <property type="protein sequence ID" value="SIT01548.1"/>
    <property type="molecule type" value="Genomic_DNA"/>
</dbReference>
<dbReference type="EC" id="3.6.1.-" evidence="4"/>
<evidence type="ECO:0000313" key="6">
    <source>
        <dbReference type="EMBL" id="SIT01548.1"/>
    </source>
</evidence>
<comment type="similarity">
    <text evidence="4">Belongs to the Nudix hydrolase family. RppH subfamily.</text>
</comment>
<dbReference type="GO" id="GO:0006753">
    <property type="term" value="P:nucleoside phosphate metabolic process"/>
    <property type="evidence" value="ECO:0007669"/>
    <property type="project" value="TreeGrafter"/>
</dbReference>
<protein>
    <recommendedName>
        <fullName evidence="4">RNA pyrophosphohydrolase</fullName>
        <ecNumber evidence="4">3.6.1.-</ecNumber>
    </recommendedName>
    <alternativeName>
        <fullName evidence="4">(Di)nucleoside polyphosphate hydrolase</fullName>
    </alternativeName>
</protein>
<dbReference type="CDD" id="cd03671">
    <property type="entry name" value="NUDIX_Ap4A_hydrolase_plant_like"/>
    <property type="match status" value="1"/>
</dbReference>
<dbReference type="Proteomes" id="UP001215549">
    <property type="component" value="Chromosome"/>
</dbReference>
<comment type="function">
    <text evidence="4">Accelerates the degradation of transcripts by removing pyrophosphate from the 5'-end of triphosphorylated RNA, leading to a more labile monophosphorylated state that can stimulate subsequent ribonuclease cleavage.</text>
</comment>
<gene>
    <name evidence="4" type="primary">rppH</name>
    <name evidence="4" type="synonym">nudH</name>
    <name evidence="7" type="ORF">JHX88_06765</name>
    <name evidence="6" type="ORF">SAMN05421772_11294</name>
</gene>
<dbReference type="NCBIfam" id="NF001937">
    <property type="entry name" value="PRK00714.1-4"/>
    <property type="match status" value="1"/>
</dbReference>
<reference evidence="7 9" key="2">
    <citation type="submission" date="2021-01" db="EMBL/GenBank/DDBJ databases">
        <title>Biogeographic distribution of Paracoccus.</title>
        <authorList>
            <person name="Hollensteiner J."/>
            <person name="Leineberger J."/>
            <person name="Brinkhoff T."/>
            <person name="Daniel R."/>
        </authorList>
    </citation>
    <scope>NUCLEOTIDE SEQUENCE [LARGE SCALE GENOMIC DNA]</scope>
    <source>
        <strain evidence="7 9">DSM 18447</strain>
    </source>
</reference>
<dbReference type="PROSITE" id="PS00893">
    <property type="entry name" value="NUDIX_BOX"/>
    <property type="match status" value="1"/>
</dbReference>
<evidence type="ECO:0000256" key="2">
    <source>
        <dbReference type="ARBA" id="ARBA00001946"/>
    </source>
</evidence>
<dbReference type="RefSeq" id="WP_076527194.1">
    <property type="nucleotide sequence ID" value="NZ_CP067140.1"/>
</dbReference>
<accession>A0AA45W6E6</accession>
<reference evidence="6 8" key="1">
    <citation type="submission" date="2017-01" db="EMBL/GenBank/DDBJ databases">
        <authorList>
            <person name="Varghese N."/>
            <person name="Submissions S."/>
        </authorList>
    </citation>
    <scope>NUCLEOTIDE SEQUENCE [LARGE SCALE GENOMIC DNA]</scope>
    <source>
        <strain evidence="6 8">DSM 18447</strain>
    </source>
</reference>
<feature type="short sequence motif" description="Nudix box" evidence="4">
    <location>
        <begin position="44"/>
        <end position="65"/>
    </location>
</feature>
<comment type="cofactor">
    <cofactor evidence="1">
        <name>Mn(2+)</name>
        <dbReference type="ChEBI" id="CHEBI:29035"/>
    </cofactor>
</comment>
<evidence type="ECO:0000256" key="3">
    <source>
        <dbReference type="ARBA" id="ARBA00022801"/>
    </source>
</evidence>
<dbReference type="InterPro" id="IPR022927">
    <property type="entry name" value="RppH"/>
</dbReference>
<dbReference type="InterPro" id="IPR000086">
    <property type="entry name" value="NUDIX_hydrolase_dom"/>
</dbReference>
<keyword evidence="9" id="KW-1185">Reference proteome</keyword>
<dbReference type="InterPro" id="IPR020084">
    <property type="entry name" value="NUDIX_hydrolase_CS"/>
</dbReference>
<evidence type="ECO:0000313" key="7">
    <source>
        <dbReference type="EMBL" id="WCR04424.1"/>
    </source>
</evidence>
<dbReference type="SUPFAM" id="SSF55811">
    <property type="entry name" value="Nudix"/>
    <property type="match status" value="1"/>
</dbReference>
<evidence type="ECO:0000313" key="9">
    <source>
        <dbReference type="Proteomes" id="UP001215549"/>
    </source>
</evidence>
<evidence type="ECO:0000313" key="8">
    <source>
        <dbReference type="Proteomes" id="UP000186216"/>
    </source>
</evidence>
<dbReference type="NCBIfam" id="NF001936">
    <property type="entry name" value="PRK00714.1-3"/>
    <property type="match status" value="1"/>
</dbReference>
<evidence type="ECO:0000256" key="4">
    <source>
        <dbReference type="HAMAP-Rule" id="MF_00298"/>
    </source>
</evidence>
<feature type="domain" description="Nudix hydrolase" evidence="5">
    <location>
        <begin position="11"/>
        <end position="154"/>
    </location>
</feature>
<dbReference type="PANTHER" id="PTHR11839:SF22">
    <property type="entry name" value="NUDIX HYDROLASE 26, CHLOROPLASTIC"/>
    <property type="match status" value="1"/>
</dbReference>
<comment type="cofactor">
    <cofactor evidence="2">
        <name>Mg(2+)</name>
        <dbReference type="ChEBI" id="CHEBI:18420"/>
    </cofactor>
</comment>
<organism evidence="6 8">
    <name type="scientific">Paracoccus saliphilus</name>
    <dbReference type="NCBI Taxonomy" id="405559"/>
    <lineage>
        <taxon>Bacteria</taxon>
        <taxon>Pseudomonadati</taxon>
        <taxon>Pseudomonadota</taxon>
        <taxon>Alphaproteobacteria</taxon>
        <taxon>Rhodobacterales</taxon>
        <taxon>Paracoccaceae</taxon>
        <taxon>Paracoccus</taxon>
    </lineage>
</organism>
<dbReference type="GO" id="GO:0008893">
    <property type="term" value="F:guanosine-3',5'-bis(diphosphate) 3'-diphosphatase activity"/>
    <property type="evidence" value="ECO:0007669"/>
    <property type="project" value="TreeGrafter"/>
</dbReference>
<dbReference type="HAMAP" id="MF_00298">
    <property type="entry name" value="Nudix_RppH"/>
    <property type="match status" value="1"/>
</dbReference>
<evidence type="ECO:0000259" key="5">
    <source>
        <dbReference type="PROSITE" id="PS51462"/>
    </source>
</evidence>
<name>A0AA45W6E6_9RHOB</name>
<keyword evidence="3 4" id="KW-0378">Hydrolase</keyword>
<sequence>MTEALTPGGLPYRPCAGVVLVNPDGLVFAGQRIDSQGAWQMPQGGIDKGETPAQAALRELTEETGVSADRVEMLEEAPDWVFYDLPPELLGKVWKGKFGGQKQKWFLLRFLGDDSDIRIDTDHPEFDRWCWMQPDDLITHIVPFKRDVYRQVFALFGDRLAAGGSQG</sequence>
<proteinExistence type="inferred from homology"/>
<dbReference type="PRINTS" id="PR00502">
    <property type="entry name" value="NUDIXFAMILY"/>
</dbReference>
<dbReference type="InterPro" id="IPR015797">
    <property type="entry name" value="NUDIX_hydrolase-like_dom_sf"/>
</dbReference>
<dbReference type="PANTHER" id="PTHR11839">
    <property type="entry name" value="UDP/ADP-SUGAR PYROPHOSPHATASE"/>
    <property type="match status" value="1"/>
</dbReference>
<dbReference type="Proteomes" id="UP000186216">
    <property type="component" value="Unassembled WGS sequence"/>
</dbReference>
<dbReference type="EMBL" id="CP067140">
    <property type="protein sequence ID" value="WCR04424.1"/>
    <property type="molecule type" value="Genomic_DNA"/>
</dbReference>
<dbReference type="GO" id="GO:0019693">
    <property type="term" value="P:ribose phosphate metabolic process"/>
    <property type="evidence" value="ECO:0007669"/>
    <property type="project" value="TreeGrafter"/>
</dbReference>
<dbReference type="InterPro" id="IPR020476">
    <property type="entry name" value="Nudix_hydrolase"/>
</dbReference>